<dbReference type="GO" id="GO:0019369">
    <property type="term" value="P:arachidonate metabolic process"/>
    <property type="evidence" value="ECO:0007669"/>
    <property type="project" value="TreeGrafter"/>
</dbReference>
<dbReference type="InterPro" id="IPR016035">
    <property type="entry name" value="Acyl_Trfase/lysoPLipase"/>
</dbReference>
<dbReference type="Proteomes" id="UP000800041">
    <property type="component" value="Unassembled WGS sequence"/>
</dbReference>
<name>A0A6G1GS40_9PEZI</name>
<evidence type="ECO:0000256" key="3">
    <source>
        <dbReference type="ARBA" id="ARBA00023098"/>
    </source>
</evidence>
<evidence type="ECO:0000256" key="5">
    <source>
        <dbReference type="SAM" id="MobiDB-lite"/>
    </source>
</evidence>
<feature type="domain" description="PNPLA" evidence="6">
    <location>
        <begin position="48"/>
        <end position="302"/>
    </location>
</feature>
<dbReference type="EMBL" id="ML977174">
    <property type="protein sequence ID" value="KAF1983568.1"/>
    <property type="molecule type" value="Genomic_DNA"/>
</dbReference>
<feature type="region of interest" description="Disordered" evidence="5">
    <location>
        <begin position="1"/>
        <end position="36"/>
    </location>
</feature>
<protein>
    <submittedName>
        <fullName evidence="7">FabD/lysophospholipase-like protein</fullName>
    </submittedName>
</protein>
<feature type="compositionally biased region" description="Low complexity" evidence="5">
    <location>
        <begin position="1"/>
        <end position="11"/>
    </location>
</feature>
<feature type="short sequence motif" description="DGA/G" evidence="4">
    <location>
        <begin position="289"/>
        <end position="291"/>
    </location>
</feature>
<dbReference type="AlphaFoldDB" id="A0A6G1GS40"/>
<evidence type="ECO:0000259" key="6">
    <source>
        <dbReference type="PROSITE" id="PS51635"/>
    </source>
</evidence>
<accession>A0A6G1GS40</accession>
<dbReference type="SUPFAM" id="SSF52151">
    <property type="entry name" value="FabD/lysophospholipase-like"/>
    <property type="match status" value="1"/>
</dbReference>
<dbReference type="OrthoDB" id="626167at2759"/>
<gene>
    <name evidence="7" type="ORF">K402DRAFT_414385</name>
</gene>
<dbReference type="GO" id="GO:0016020">
    <property type="term" value="C:membrane"/>
    <property type="evidence" value="ECO:0007669"/>
    <property type="project" value="TreeGrafter"/>
</dbReference>
<dbReference type="Gene3D" id="3.40.1090.10">
    <property type="entry name" value="Cytosolic phospholipase A2 catalytic domain"/>
    <property type="match status" value="1"/>
</dbReference>
<sequence length="512" mass="58441">MASALSLASASKNTSRPRSILSSNPDDDEHTGKTWARTVEDPWDPMILTLDGGGIRGYSSLIILRRLMHEISVWERKFEEEEQPVEAERRTFDEDDLLPCHYFDFMYGTSTGGLIATMLGRLRMTVPHCLAVYRTVGDDLFGKKRSSIPLKTKYHHTPLESAVKRLVREHCPVHRNGTCDGEDWFPWHVDEETLHKPLDSDEPLEPAEPPEPICQTICLTAIHNGTITEAHLLRTWPHNYVGAPNWVTSYNAGAEPLRIWQVTRATSAAPFYFDQLELDIRNEKRVFKDGGIRENNPSSAAWNEFISIYGEYKDPGLLLSIGTGRPDESQDGFASAWPGPLGESSFMKKTMEKMAVFRNLLIKYTEGERTHDSMKKRARGENTWYKRLNVSEGLQTVRLDNWERGPYKDPKTGIETTIPGGASLTRMEQVTETYLAREFVMRFDAYAAPAVKIQQAAEKLVRQRRAREKGRARDPRRWETFLGMFLREQPTRIQRHTEAPLSTIDSGELCVK</sequence>
<dbReference type="Pfam" id="PF01734">
    <property type="entry name" value="Patatin"/>
    <property type="match status" value="1"/>
</dbReference>
<dbReference type="PROSITE" id="PS51635">
    <property type="entry name" value="PNPLA"/>
    <property type="match status" value="1"/>
</dbReference>
<feature type="short sequence motif" description="GXSXG" evidence="4">
    <location>
        <begin position="108"/>
        <end position="112"/>
    </location>
</feature>
<dbReference type="InterPro" id="IPR002641">
    <property type="entry name" value="PNPLA_dom"/>
</dbReference>
<dbReference type="GO" id="GO:0046486">
    <property type="term" value="P:glycerolipid metabolic process"/>
    <property type="evidence" value="ECO:0007669"/>
    <property type="project" value="UniProtKB-ARBA"/>
</dbReference>
<keyword evidence="1 4" id="KW-0378">Hydrolase</keyword>
<reference evidence="7" key="1">
    <citation type="journal article" date="2020" name="Stud. Mycol.">
        <title>101 Dothideomycetes genomes: a test case for predicting lifestyles and emergence of pathogens.</title>
        <authorList>
            <person name="Haridas S."/>
            <person name="Albert R."/>
            <person name="Binder M."/>
            <person name="Bloem J."/>
            <person name="Labutti K."/>
            <person name="Salamov A."/>
            <person name="Andreopoulos B."/>
            <person name="Baker S."/>
            <person name="Barry K."/>
            <person name="Bills G."/>
            <person name="Bluhm B."/>
            <person name="Cannon C."/>
            <person name="Castanera R."/>
            <person name="Culley D."/>
            <person name="Daum C."/>
            <person name="Ezra D."/>
            <person name="Gonzalez J."/>
            <person name="Henrissat B."/>
            <person name="Kuo A."/>
            <person name="Liang C."/>
            <person name="Lipzen A."/>
            <person name="Lutzoni F."/>
            <person name="Magnuson J."/>
            <person name="Mondo S."/>
            <person name="Nolan M."/>
            <person name="Ohm R."/>
            <person name="Pangilinan J."/>
            <person name="Park H.-J."/>
            <person name="Ramirez L."/>
            <person name="Alfaro M."/>
            <person name="Sun H."/>
            <person name="Tritt A."/>
            <person name="Yoshinaga Y."/>
            <person name="Zwiers L.-H."/>
            <person name="Turgeon B."/>
            <person name="Goodwin S."/>
            <person name="Spatafora J."/>
            <person name="Crous P."/>
            <person name="Grigoriev I."/>
        </authorList>
    </citation>
    <scope>NUCLEOTIDE SEQUENCE</scope>
    <source>
        <strain evidence="7">CBS 113979</strain>
    </source>
</reference>
<keyword evidence="8" id="KW-1185">Reference proteome</keyword>
<evidence type="ECO:0000256" key="1">
    <source>
        <dbReference type="ARBA" id="ARBA00022801"/>
    </source>
</evidence>
<evidence type="ECO:0000313" key="7">
    <source>
        <dbReference type="EMBL" id="KAF1983568.1"/>
    </source>
</evidence>
<dbReference type="PANTHER" id="PTHR24185:SF1">
    <property type="entry name" value="CALCIUM-INDEPENDENT PHOSPHOLIPASE A2-GAMMA"/>
    <property type="match status" value="1"/>
</dbReference>
<evidence type="ECO:0000256" key="2">
    <source>
        <dbReference type="ARBA" id="ARBA00022963"/>
    </source>
</evidence>
<evidence type="ECO:0000313" key="8">
    <source>
        <dbReference type="Proteomes" id="UP000800041"/>
    </source>
</evidence>
<dbReference type="GO" id="GO:0016042">
    <property type="term" value="P:lipid catabolic process"/>
    <property type="evidence" value="ECO:0007669"/>
    <property type="project" value="UniProtKB-UniRule"/>
</dbReference>
<feature type="compositionally biased region" description="Polar residues" evidence="5">
    <location>
        <begin position="12"/>
        <end position="24"/>
    </location>
</feature>
<proteinExistence type="predicted"/>
<keyword evidence="2 4" id="KW-0442">Lipid degradation</keyword>
<feature type="active site" description="Proton acceptor" evidence="4">
    <location>
        <position position="289"/>
    </location>
</feature>
<organism evidence="7 8">
    <name type="scientific">Aulographum hederae CBS 113979</name>
    <dbReference type="NCBI Taxonomy" id="1176131"/>
    <lineage>
        <taxon>Eukaryota</taxon>
        <taxon>Fungi</taxon>
        <taxon>Dikarya</taxon>
        <taxon>Ascomycota</taxon>
        <taxon>Pezizomycotina</taxon>
        <taxon>Dothideomycetes</taxon>
        <taxon>Pleosporomycetidae</taxon>
        <taxon>Aulographales</taxon>
        <taxon>Aulographaceae</taxon>
    </lineage>
</organism>
<keyword evidence="3 4" id="KW-0443">Lipid metabolism</keyword>
<dbReference type="PANTHER" id="PTHR24185">
    <property type="entry name" value="CALCIUM-INDEPENDENT PHOSPHOLIPASE A2-GAMMA"/>
    <property type="match status" value="1"/>
</dbReference>
<dbReference type="GO" id="GO:0047499">
    <property type="term" value="F:calcium-independent phospholipase A2 activity"/>
    <property type="evidence" value="ECO:0007669"/>
    <property type="project" value="TreeGrafter"/>
</dbReference>
<feature type="active site" description="Nucleophile" evidence="4">
    <location>
        <position position="110"/>
    </location>
</feature>
<feature type="short sequence motif" description="GXGXXG" evidence="4">
    <location>
        <begin position="52"/>
        <end position="57"/>
    </location>
</feature>
<evidence type="ECO:0000256" key="4">
    <source>
        <dbReference type="PROSITE-ProRule" id="PRU01161"/>
    </source>
</evidence>